<reference evidence="6" key="1">
    <citation type="journal article" date="2019" name="Int. J. Syst. Evol. Microbiol.">
        <title>The Global Catalogue of Microorganisms (GCM) 10K type strain sequencing project: providing services to taxonomists for standard genome sequencing and annotation.</title>
        <authorList>
            <consortium name="The Broad Institute Genomics Platform"/>
            <consortium name="The Broad Institute Genome Sequencing Center for Infectious Disease"/>
            <person name="Wu L."/>
            <person name="Ma J."/>
        </authorList>
    </citation>
    <scope>NUCLEOTIDE SEQUENCE [LARGE SCALE GENOMIC DNA]</scope>
    <source>
        <strain evidence="6">JCM 10083</strain>
    </source>
</reference>
<protein>
    <submittedName>
        <fullName evidence="5">Gfo/Idh/MocA family protein</fullName>
    </submittedName>
</protein>
<dbReference type="Gene3D" id="3.40.50.720">
    <property type="entry name" value="NAD(P)-binding Rossmann-like Domain"/>
    <property type="match status" value="1"/>
</dbReference>
<dbReference type="InterPro" id="IPR055170">
    <property type="entry name" value="GFO_IDH_MocA-like_dom"/>
</dbReference>
<dbReference type="Pfam" id="PF01408">
    <property type="entry name" value="GFO_IDH_MocA"/>
    <property type="match status" value="1"/>
</dbReference>
<dbReference type="InterPro" id="IPR036291">
    <property type="entry name" value="NAD(P)-bd_dom_sf"/>
</dbReference>
<dbReference type="SUPFAM" id="SSF55347">
    <property type="entry name" value="Glyceraldehyde-3-phosphate dehydrogenase-like, C-terminal domain"/>
    <property type="match status" value="1"/>
</dbReference>
<dbReference type="Gene3D" id="3.30.360.10">
    <property type="entry name" value="Dihydrodipicolinate Reductase, domain 2"/>
    <property type="match status" value="1"/>
</dbReference>
<feature type="domain" description="Gfo/Idh/MocA-like oxidoreductase N-terminal" evidence="3">
    <location>
        <begin position="9"/>
        <end position="127"/>
    </location>
</feature>
<keyword evidence="6" id="KW-1185">Reference proteome</keyword>
<organism evidence="5 6">
    <name type="scientific">Streptosporangium amethystogenes subsp. fukuiense</name>
    <dbReference type="NCBI Taxonomy" id="698418"/>
    <lineage>
        <taxon>Bacteria</taxon>
        <taxon>Bacillati</taxon>
        <taxon>Actinomycetota</taxon>
        <taxon>Actinomycetes</taxon>
        <taxon>Streptosporangiales</taxon>
        <taxon>Streptosporangiaceae</taxon>
        <taxon>Streptosporangium</taxon>
    </lineage>
</organism>
<sequence length="330" mass="36415">MISVSTDRLRMGVMGCADIAWRRTLPAMVADADVQVTAVASRDLRKATAFTDRFGGVPLKGYESMLDRPDVDAVYIPLPALLHAEWIERTLESGKHVLVEKPMTDSQAETSRLLALARSRGLVLLENYMFLHHSQHAAVRKLVADGAIGELRGFAAAFTIPPKPEGDIRYQRDVGGGAFLDFGGYPVRAAVHFLGGDLQVIGAVFRHDQKQDVVMSGSVLLCTPQGVPAQLTFGMEHSYRNDYRLSGSTGRILLDRVFTPPETHLPVLRVERQDHREELVLPADHQFANVIGAFVRSVLHGGDVRPQQEGSLQQAALIERIRQVALHFEV</sequence>
<dbReference type="Pfam" id="PF22725">
    <property type="entry name" value="GFO_IDH_MocA_C3"/>
    <property type="match status" value="1"/>
</dbReference>
<evidence type="ECO:0000256" key="2">
    <source>
        <dbReference type="ARBA" id="ARBA00023002"/>
    </source>
</evidence>
<dbReference type="InterPro" id="IPR050984">
    <property type="entry name" value="Gfo/Idh/MocA_domain"/>
</dbReference>
<evidence type="ECO:0000313" key="6">
    <source>
        <dbReference type="Proteomes" id="UP001596514"/>
    </source>
</evidence>
<dbReference type="RefSeq" id="WP_343962533.1">
    <property type="nucleotide sequence ID" value="NZ_BAAAGK010000008.1"/>
</dbReference>
<dbReference type="PANTHER" id="PTHR22604:SF105">
    <property type="entry name" value="TRANS-1,2-DIHYDROBENZENE-1,2-DIOL DEHYDROGENASE"/>
    <property type="match status" value="1"/>
</dbReference>
<accession>A0ABW2TBL0</accession>
<proteinExistence type="inferred from homology"/>
<name>A0ABW2TBL0_9ACTN</name>
<dbReference type="SUPFAM" id="SSF51735">
    <property type="entry name" value="NAD(P)-binding Rossmann-fold domains"/>
    <property type="match status" value="1"/>
</dbReference>
<feature type="domain" description="GFO/IDH/MocA-like oxidoreductase" evidence="4">
    <location>
        <begin position="137"/>
        <end position="252"/>
    </location>
</feature>
<comment type="similarity">
    <text evidence="1">Belongs to the Gfo/Idh/MocA family.</text>
</comment>
<gene>
    <name evidence="5" type="ORF">ACFQVD_33870</name>
</gene>
<comment type="caution">
    <text evidence="5">The sequence shown here is derived from an EMBL/GenBank/DDBJ whole genome shotgun (WGS) entry which is preliminary data.</text>
</comment>
<keyword evidence="2" id="KW-0560">Oxidoreductase</keyword>
<dbReference type="Proteomes" id="UP001596514">
    <property type="component" value="Unassembled WGS sequence"/>
</dbReference>
<dbReference type="InterPro" id="IPR000683">
    <property type="entry name" value="Gfo/Idh/MocA-like_OxRdtase_N"/>
</dbReference>
<evidence type="ECO:0000259" key="3">
    <source>
        <dbReference type="Pfam" id="PF01408"/>
    </source>
</evidence>
<dbReference type="PANTHER" id="PTHR22604">
    <property type="entry name" value="OXIDOREDUCTASES"/>
    <property type="match status" value="1"/>
</dbReference>
<evidence type="ECO:0000256" key="1">
    <source>
        <dbReference type="ARBA" id="ARBA00010928"/>
    </source>
</evidence>
<evidence type="ECO:0000259" key="4">
    <source>
        <dbReference type="Pfam" id="PF22725"/>
    </source>
</evidence>
<dbReference type="EMBL" id="JBHTEE010000001">
    <property type="protein sequence ID" value="MFC7605109.1"/>
    <property type="molecule type" value="Genomic_DNA"/>
</dbReference>
<evidence type="ECO:0000313" key="5">
    <source>
        <dbReference type="EMBL" id="MFC7605109.1"/>
    </source>
</evidence>